<comment type="caution">
    <text evidence="2">The sequence shown here is derived from an EMBL/GenBank/DDBJ whole genome shotgun (WGS) entry which is preliminary data.</text>
</comment>
<dbReference type="EMBL" id="JAPDFW010000060">
    <property type="protein sequence ID" value="KAJ5076556.1"/>
    <property type="molecule type" value="Genomic_DNA"/>
</dbReference>
<accession>A0A9Q0RDF8</accession>
<dbReference type="SMART" id="SM00174">
    <property type="entry name" value="RHO"/>
    <property type="match status" value="1"/>
</dbReference>
<protein>
    <submittedName>
        <fullName evidence="2">Rab gtpase</fullName>
    </submittedName>
</protein>
<gene>
    <name evidence="2" type="ORF">M0811_06136</name>
</gene>
<dbReference type="Proteomes" id="UP001149090">
    <property type="component" value="Unassembled WGS sequence"/>
</dbReference>
<sequence length="204" mass="23510">MSFDYLIKIALIGPPCVGKSSLILRYVDETFEYNQPTTLGLDFRTKNLILFDKQVQLQIWDTAGQERYTNALNFSVYKSVDAFILVFDLTDKKSLEDLSRFLVEINQNCSPDILLSFIGNKSDLVDEIEIENPEEQLRKLIQNNFSFDKTSAKDGTNVDKVFEFVAKTIIERKPKKQPKKEKKEEIPQNIITIESSVPKKKKCC</sequence>
<dbReference type="CDD" id="cd00154">
    <property type="entry name" value="Rab"/>
    <property type="match status" value="1"/>
</dbReference>
<dbReference type="NCBIfam" id="TIGR00231">
    <property type="entry name" value="small_GTP"/>
    <property type="match status" value="1"/>
</dbReference>
<dbReference type="PROSITE" id="PS51421">
    <property type="entry name" value="RAS"/>
    <property type="match status" value="1"/>
</dbReference>
<dbReference type="InterPro" id="IPR001806">
    <property type="entry name" value="Small_GTPase"/>
</dbReference>
<dbReference type="OrthoDB" id="26525at2759"/>
<organism evidence="2 3">
    <name type="scientific">Anaeramoeba ignava</name>
    <name type="common">Anaerobic marine amoeba</name>
    <dbReference type="NCBI Taxonomy" id="1746090"/>
    <lineage>
        <taxon>Eukaryota</taxon>
        <taxon>Metamonada</taxon>
        <taxon>Anaeramoebidae</taxon>
        <taxon>Anaeramoeba</taxon>
    </lineage>
</organism>
<dbReference type="InterPro" id="IPR005225">
    <property type="entry name" value="Small_GTP-bd"/>
</dbReference>
<proteinExistence type="predicted"/>
<evidence type="ECO:0000313" key="3">
    <source>
        <dbReference type="Proteomes" id="UP001149090"/>
    </source>
</evidence>
<dbReference type="Gene3D" id="3.40.50.300">
    <property type="entry name" value="P-loop containing nucleotide triphosphate hydrolases"/>
    <property type="match status" value="1"/>
</dbReference>
<dbReference type="OMA" id="LIFCCAN"/>
<evidence type="ECO:0000313" key="2">
    <source>
        <dbReference type="EMBL" id="KAJ5076556.1"/>
    </source>
</evidence>
<dbReference type="GO" id="GO:0005525">
    <property type="term" value="F:GTP binding"/>
    <property type="evidence" value="ECO:0007669"/>
    <property type="project" value="InterPro"/>
</dbReference>
<dbReference type="AlphaFoldDB" id="A0A9Q0RDF8"/>
<keyword evidence="1" id="KW-0547">Nucleotide-binding</keyword>
<dbReference type="SMART" id="SM00173">
    <property type="entry name" value="RAS"/>
    <property type="match status" value="1"/>
</dbReference>
<dbReference type="PANTHER" id="PTHR47978">
    <property type="match status" value="1"/>
</dbReference>
<dbReference type="InterPro" id="IPR027417">
    <property type="entry name" value="P-loop_NTPase"/>
</dbReference>
<name>A0A9Q0RDF8_ANAIG</name>
<dbReference type="FunFam" id="3.40.50.300:FF:001329">
    <property type="entry name" value="Small GTP-binding protein, putative"/>
    <property type="match status" value="1"/>
</dbReference>
<keyword evidence="3" id="KW-1185">Reference proteome</keyword>
<evidence type="ECO:0000256" key="1">
    <source>
        <dbReference type="ARBA" id="ARBA00022741"/>
    </source>
</evidence>
<dbReference type="SMART" id="SM00175">
    <property type="entry name" value="RAB"/>
    <property type="match status" value="1"/>
</dbReference>
<dbReference type="GO" id="GO:0003924">
    <property type="term" value="F:GTPase activity"/>
    <property type="evidence" value="ECO:0007669"/>
    <property type="project" value="InterPro"/>
</dbReference>
<dbReference type="PRINTS" id="PR00449">
    <property type="entry name" value="RASTRNSFRMNG"/>
</dbReference>
<dbReference type="SUPFAM" id="SSF52540">
    <property type="entry name" value="P-loop containing nucleoside triphosphate hydrolases"/>
    <property type="match status" value="1"/>
</dbReference>
<dbReference type="PROSITE" id="PS51419">
    <property type="entry name" value="RAB"/>
    <property type="match status" value="1"/>
</dbReference>
<dbReference type="Pfam" id="PF00071">
    <property type="entry name" value="Ras"/>
    <property type="match status" value="1"/>
</dbReference>
<reference evidence="2" key="1">
    <citation type="submission" date="2022-10" db="EMBL/GenBank/DDBJ databases">
        <title>Novel sulphate-reducing endosymbionts in the free-living metamonad Anaeramoeba.</title>
        <authorList>
            <person name="Jerlstrom-Hultqvist J."/>
            <person name="Cepicka I."/>
            <person name="Gallot-Lavallee L."/>
            <person name="Salas-Leiva D."/>
            <person name="Curtis B.A."/>
            <person name="Zahonova K."/>
            <person name="Pipaliya S."/>
            <person name="Dacks J."/>
            <person name="Roger A.J."/>
        </authorList>
    </citation>
    <scope>NUCLEOTIDE SEQUENCE</scope>
    <source>
        <strain evidence="2">BMAN</strain>
    </source>
</reference>